<evidence type="ECO:0000313" key="2">
    <source>
        <dbReference type="Proteomes" id="UP001186974"/>
    </source>
</evidence>
<protein>
    <submittedName>
        <fullName evidence="1">Uncharacterized protein</fullName>
    </submittedName>
</protein>
<reference evidence="1" key="1">
    <citation type="submission" date="2024-09" db="EMBL/GenBank/DDBJ databases">
        <title>Black Yeasts Isolated from many extreme environments.</title>
        <authorList>
            <person name="Coleine C."/>
            <person name="Stajich J.E."/>
            <person name="Selbmann L."/>
        </authorList>
    </citation>
    <scope>NUCLEOTIDE SEQUENCE</scope>
    <source>
        <strain evidence="1">CCFEE 5737</strain>
    </source>
</reference>
<name>A0ACC3DYF7_9PEZI</name>
<dbReference type="EMBL" id="JAWDJW010000068">
    <property type="protein sequence ID" value="KAK3081779.1"/>
    <property type="molecule type" value="Genomic_DNA"/>
</dbReference>
<evidence type="ECO:0000313" key="1">
    <source>
        <dbReference type="EMBL" id="KAK3081779.1"/>
    </source>
</evidence>
<keyword evidence="2" id="KW-1185">Reference proteome</keyword>
<organism evidence="1 2">
    <name type="scientific">Coniosporium uncinatum</name>
    <dbReference type="NCBI Taxonomy" id="93489"/>
    <lineage>
        <taxon>Eukaryota</taxon>
        <taxon>Fungi</taxon>
        <taxon>Dikarya</taxon>
        <taxon>Ascomycota</taxon>
        <taxon>Pezizomycotina</taxon>
        <taxon>Dothideomycetes</taxon>
        <taxon>Dothideomycetes incertae sedis</taxon>
        <taxon>Coniosporium</taxon>
    </lineage>
</organism>
<accession>A0ACC3DYF7</accession>
<gene>
    <name evidence="1" type="ORF">LTS18_002833</name>
</gene>
<proteinExistence type="predicted"/>
<comment type="caution">
    <text evidence="1">The sequence shown here is derived from an EMBL/GenBank/DDBJ whole genome shotgun (WGS) entry which is preliminary data.</text>
</comment>
<sequence>MSSILEALYSSGYLPLWVLGAHILHFFAVGQITWSNGENKLSAFNNGVDPAADIAGRGLYAGLVIALIVCLVTRLTAALGFAVRSDSFLAVVEGLVLWKKYELWAVDKLMYREHGEGLALIVQWTVSRIILWLYDSYEYKSRAGSPKPSTSEHLGLHRPTRLRRRASRRQMQDELQARFGDTAASPIQLDDELAKNVSTQNAERNRSLRLNLEQERRDQHMAAQLTRVDAKPERTSGFLWRDHPDY</sequence>
<dbReference type="Proteomes" id="UP001186974">
    <property type="component" value="Unassembled WGS sequence"/>
</dbReference>